<dbReference type="InterPro" id="IPR016047">
    <property type="entry name" value="M23ase_b-sheet_dom"/>
</dbReference>
<dbReference type="Pfam" id="PF01551">
    <property type="entry name" value="Peptidase_M23"/>
    <property type="match status" value="1"/>
</dbReference>
<dbReference type="CDD" id="cd00028">
    <property type="entry name" value="B_lectin"/>
    <property type="match status" value="1"/>
</dbReference>
<dbReference type="Proteomes" id="UP000642107">
    <property type="component" value="Unassembled WGS sequence"/>
</dbReference>
<dbReference type="InterPro" id="IPR036426">
    <property type="entry name" value="Bulb-type_lectin_dom_sf"/>
</dbReference>
<keyword evidence="3" id="KW-1185">Reference proteome</keyword>
<organism evidence="2 3">
    <name type="scientific">Flavimobilis rhizosphaerae</name>
    <dbReference type="NCBI Taxonomy" id="2775421"/>
    <lineage>
        <taxon>Bacteria</taxon>
        <taxon>Bacillati</taxon>
        <taxon>Actinomycetota</taxon>
        <taxon>Actinomycetes</taxon>
        <taxon>Micrococcales</taxon>
        <taxon>Jonesiaceae</taxon>
        <taxon>Flavimobilis</taxon>
    </lineage>
</organism>
<evidence type="ECO:0000313" key="3">
    <source>
        <dbReference type="Proteomes" id="UP000642107"/>
    </source>
</evidence>
<dbReference type="InterPro" id="IPR050570">
    <property type="entry name" value="Cell_wall_metabolism_enzyme"/>
</dbReference>
<gene>
    <name evidence="2" type="ORF">IGS67_03280</name>
</gene>
<dbReference type="PROSITE" id="PS50927">
    <property type="entry name" value="BULB_LECTIN"/>
    <property type="match status" value="1"/>
</dbReference>
<dbReference type="SUPFAM" id="SSF51261">
    <property type="entry name" value="Duplicated hybrid motif"/>
    <property type="match status" value="1"/>
</dbReference>
<feature type="domain" description="Bulb-type lectin" evidence="1">
    <location>
        <begin position="412"/>
        <end position="518"/>
    </location>
</feature>
<protein>
    <submittedName>
        <fullName evidence="2">Peptidoglycan DD-metalloendopeptidase family protein</fullName>
    </submittedName>
</protein>
<dbReference type="Gene3D" id="2.60.40.2700">
    <property type="match status" value="4"/>
</dbReference>
<comment type="caution">
    <text evidence="2">The sequence shown here is derived from an EMBL/GenBank/DDBJ whole genome shotgun (WGS) entry which is preliminary data.</text>
</comment>
<dbReference type="Gene3D" id="2.70.70.10">
    <property type="entry name" value="Glucose Permease (Domain IIA)"/>
    <property type="match status" value="1"/>
</dbReference>
<sequence>MHSTKLLRLPRTPRLVAVLVALLLGLVGIGIVTPIASASPTVALAGAGIPLAAARSFTQAPVPKITGKLIVGKKVRASTGKWAPKARLSYQWYRGKAKIKGARSATYTLVAADRGKRVSVRVTGRAKGRTTIVRASRPSARVAAGRFQASDPSITGTAAVGKTLQGSISAWKPKARIALQWYRSERAIEGATGTTYALTASDVGHKISLRAQGTRKGYATATRSSQPTAVVAAGSFTSTPAPTVTGNLKVAAVLTATTAAWQPAATLSYQWFRGAAAIPGATKATYRLVDADAGSRIRVRVTGVRTGFATTSRDSGFTSEVVGAITGTTPRITGSAVVGSTLRGEPGTWNPAGVALNYQWKLDGVPISGATAATFTLGQEHLRKSISVTVTGRRAGYASLSLTSPALSVGAPSTLGANQALRRGGELWSPTGSYRLVMQGDGNLVLYGPAGAVWASGGSDASRVVMQSDGNLVSYNDGGTARWSTGSWGSGGTRLSVQDDGNLVIYDAGGTARWAKNVVGFITVHTGSKAGSQSGTQSQSAATLSSTMFRVYGVGTRVPVVCGVTNGQAVSGSATPGTSKSTVWHRLLWGDWVPDADFLTGVDGLIPRGRLGFTANEPNCGGNAATSTSLPGVNGWVFPIQPHATLTTYSGHNGDDFPVPNGTPVYAMYGGTVSIPAAYRVDASWCPVPAAVGRTQQDLIVTSVRDGKTYRFDYAHMRSFSVSSGQTVRAGDLLGYSGDRGCVTGPHLHIDIKVNGQANVVYPHNLIGWKY</sequence>
<dbReference type="CDD" id="cd12797">
    <property type="entry name" value="M23_peptidase"/>
    <property type="match status" value="1"/>
</dbReference>
<dbReference type="RefSeq" id="WP_192277741.1">
    <property type="nucleotide sequence ID" value="NZ_JACZDF010000001.1"/>
</dbReference>
<dbReference type="EMBL" id="JACZDF010000001">
    <property type="protein sequence ID" value="MBD9698519.1"/>
    <property type="molecule type" value="Genomic_DNA"/>
</dbReference>
<dbReference type="SUPFAM" id="SSF51110">
    <property type="entry name" value="alpha-D-mannose-specific plant lectins"/>
    <property type="match status" value="1"/>
</dbReference>
<evidence type="ECO:0000259" key="1">
    <source>
        <dbReference type="PROSITE" id="PS50927"/>
    </source>
</evidence>
<dbReference type="InterPro" id="IPR011055">
    <property type="entry name" value="Dup_hybrid_motif"/>
</dbReference>
<evidence type="ECO:0000313" key="2">
    <source>
        <dbReference type="EMBL" id="MBD9698519.1"/>
    </source>
</evidence>
<reference evidence="2 3" key="1">
    <citation type="submission" date="2020-09" db="EMBL/GenBank/DDBJ databases">
        <title>Flavimobilis rhizosphaerae sp. nov., isolated from rhizosphere soil of Spartina alterniflora.</title>
        <authorList>
            <person name="Hanqin C."/>
        </authorList>
    </citation>
    <scope>NUCLEOTIDE SEQUENCE [LARGE SCALE GENOMIC DNA]</scope>
    <source>
        <strain evidence="2 3">GY 10621</strain>
    </source>
</reference>
<dbReference type="SMART" id="SM00108">
    <property type="entry name" value="B_lectin"/>
    <property type="match status" value="1"/>
</dbReference>
<proteinExistence type="predicted"/>
<dbReference type="PANTHER" id="PTHR21666">
    <property type="entry name" value="PEPTIDASE-RELATED"/>
    <property type="match status" value="1"/>
</dbReference>
<dbReference type="PANTHER" id="PTHR21666:SF270">
    <property type="entry name" value="MUREIN HYDROLASE ACTIVATOR ENVC"/>
    <property type="match status" value="1"/>
</dbReference>
<name>A0ABR9DNL5_9MICO</name>
<accession>A0ABR9DNL5</accession>
<dbReference type="InterPro" id="IPR001480">
    <property type="entry name" value="Bulb-type_lectin_dom"/>
</dbReference>
<dbReference type="Gene3D" id="2.90.10.10">
    <property type="entry name" value="Bulb-type lectin domain"/>
    <property type="match status" value="2"/>
</dbReference>